<dbReference type="GeneID" id="28769165"/>
<evidence type="ECO:0000313" key="1">
    <source>
        <dbReference type="EMBL" id="OAG00887.1"/>
    </source>
</evidence>
<dbReference type="STRING" id="1460663.A0A177C2C8"/>
<gene>
    <name evidence="1" type="ORF">CC84DRAFT_269105</name>
</gene>
<dbReference type="AlphaFoldDB" id="A0A177C2C8"/>
<reference evidence="1 2" key="1">
    <citation type="submission" date="2016-05" db="EMBL/GenBank/DDBJ databases">
        <title>Comparative analysis of secretome profiles of manganese(II)-oxidizing ascomycete fungi.</title>
        <authorList>
            <consortium name="DOE Joint Genome Institute"/>
            <person name="Zeiner C.A."/>
            <person name="Purvine S.O."/>
            <person name="Zink E.M."/>
            <person name="Wu S."/>
            <person name="Pasa-Tolic L."/>
            <person name="Chaput D.L."/>
            <person name="Haridas S."/>
            <person name="Grigoriev I.V."/>
            <person name="Santelli C.M."/>
            <person name="Hansel C.M."/>
        </authorList>
    </citation>
    <scope>NUCLEOTIDE SEQUENCE [LARGE SCALE GENOMIC DNA]</scope>
    <source>
        <strain evidence="1 2">AP3s5-JAC2a</strain>
    </source>
</reference>
<keyword evidence="2" id="KW-1185">Reference proteome</keyword>
<dbReference type="Proteomes" id="UP000077069">
    <property type="component" value="Unassembled WGS sequence"/>
</dbReference>
<sequence length="140" mass="15857">MHLARTLRDFGNYAVLDFVSTLVHKVIYVFLQAYACWWCRAWDRYHAAGGHGRLFQMLGKRMGGAVPRLLGVPVKLGRVESLLGDSGLREGKEGRLRGRVPSAHDFEVWRFEDADADADADVQGADVRRLIEKTLSEWEV</sequence>
<organism evidence="1 2">
    <name type="scientific">Paraphaeosphaeria sporulosa</name>
    <dbReference type="NCBI Taxonomy" id="1460663"/>
    <lineage>
        <taxon>Eukaryota</taxon>
        <taxon>Fungi</taxon>
        <taxon>Dikarya</taxon>
        <taxon>Ascomycota</taxon>
        <taxon>Pezizomycotina</taxon>
        <taxon>Dothideomycetes</taxon>
        <taxon>Pleosporomycetidae</taxon>
        <taxon>Pleosporales</taxon>
        <taxon>Massarineae</taxon>
        <taxon>Didymosphaeriaceae</taxon>
        <taxon>Paraphaeosphaeria</taxon>
    </lineage>
</organism>
<accession>A0A177C2C8</accession>
<dbReference type="RefSeq" id="XP_018031252.1">
    <property type="nucleotide sequence ID" value="XM_018185679.1"/>
</dbReference>
<dbReference type="OrthoDB" id="3796964at2759"/>
<proteinExistence type="predicted"/>
<protein>
    <submittedName>
        <fullName evidence="1">Uncharacterized protein</fullName>
    </submittedName>
</protein>
<dbReference type="InParanoid" id="A0A177C2C8"/>
<name>A0A177C2C8_9PLEO</name>
<dbReference type="EMBL" id="KV441558">
    <property type="protein sequence ID" value="OAG00887.1"/>
    <property type="molecule type" value="Genomic_DNA"/>
</dbReference>
<evidence type="ECO:0000313" key="2">
    <source>
        <dbReference type="Proteomes" id="UP000077069"/>
    </source>
</evidence>